<reference evidence="2 3" key="1">
    <citation type="submission" date="2013-03" db="EMBL/GenBank/DDBJ databases">
        <authorList>
            <person name="Harkins D.M."/>
            <person name="Durkin A.S."/>
            <person name="Brinkac L.M."/>
            <person name="Haft D.H."/>
            <person name="Selengut J.D."/>
            <person name="Sanka R."/>
            <person name="DePew J."/>
            <person name="Purushe J."/>
            <person name="Galloway R.L."/>
            <person name="Vinetz J.M."/>
            <person name="Sutton G.G."/>
            <person name="Nierman W.C."/>
            <person name="Fouts D.E."/>
        </authorList>
    </citation>
    <scope>NUCLEOTIDE SEQUENCE [LARGE SCALE GENOMIC DNA]</scope>
    <source>
        <strain evidence="2 3">Waz Holland</strain>
    </source>
</reference>
<proteinExistence type="predicted"/>
<name>N1WAP6_9LEPT</name>
<evidence type="ECO:0000256" key="1">
    <source>
        <dbReference type="SAM" id="MobiDB-lite"/>
    </source>
</evidence>
<feature type="compositionally biased region" description="Basic and acidic residues" evidence="1">
    <location>
        <begin position="25"/>
        <end position="34"/>
    </location>
</feature>
<feature type="region of interest" description="Disordered" evidence="1">
    <location>
        <begin position="1"/>
        <end position="45"/>
    </location>
</feature>
<dbReference type="STRING" id="1218591.LEP1GSC199_0744"/>
<evidence type="ECO:0000313" key="3">
    <source>
        <dbReference type="Proteomes" id="UP000012227"/>
    </source>
</evidence>
<feature type="compositionally biased region" description="Polar residues" evidence="1">
    <location>
        <begin position="35"/>
        <end position="45"/>
    </location>
</feature>
<dbReference type="AlphaFoldDB" id="N1WAP6"/>
<accession>N1WAP6</accession>
<dbReference type="EMBL" id="AOGY02000063">
    <property type="protein sequence ID" value="EMY68941.1"/>
    <property type="molecule type" value="Genomic_DNA"/>
</dbReference>
<feature type="compositionally biased region" description="Polar residues" evidence="1">
    <location>
        <begin position="1"/>
        <end position="12"/>
    </location>
</feature>
<organism evidence="2 3">
    <name type="scientific">Leptospira vanthielii serovar Holland str. Waz Holland = ATCC 700522</name>
    <dbReference type="NCBI Taxonomy" id="1218591"/>
    <lineage>
        <taxon>Bacteria</taxon>
        <taxon>Pseudomonadati</taxon>
        <taxon>Spirochaetota</taxon>
        <taxon>Spirochaetia</taxon>
        <taxon>Leptospirales</taxon>
        <taxon>Leptospiraceae</taxon>
        <taxon>Leptospira</taxon>
    </lineage>
</organism>
<comment type="caution">
    <text evidence="2">The sequence shown here is derived from an EMBL/GenBank/DDBJ whole genome shotgun (WGS) entry which is preliminary data.</text>
</comment>
<evidence type="ECO:0000313" key="2">
    <source>
        <dbReference type="EMBL" id="EMY68941.1"/>
    </source>
</evidence>
<protein>
    <submittedName>
        <fullName evidence="2">Uncharacterized protein</fullName>
    </submittedName>
</protein>
<gene>
    <name evidence="2" type="ORF">LEP1GSC199_0744</name>
</gene>
<dbReference type="Proteomes" id="UP000012227">
    <property type="component" value="Unassembled WGS sequence"/>
</dbReference>
<sequence length="45" mass="4990">MNTINIQGNSHVSVPPTIPTQTGKQSEEGKESLPEKSQNLRQTKR</sequence>